<feature type="signal peptide" evidence="1">
    <location>
        <begin position="1"/>
        <end position="26"/>
    </location>
</feature>
<feature type="chain" id="PRO_5008530616" evidence="1">
    <location>
        <begin position="27"/>
        <end position="158"/>
    </location>
</feature>
<keyword evidence="3" id="KW-1185">Reference proteome</keyword>
<dbReference type="OrthoDB" id="8251155at2"/>
<dbReference type="Proteomes" id="UP000092839">
    <property type="component" value="Chromosome"/>
</dbReference>
<dbReference type="Pfam" id="PF06903">
    <property type="entry name" value="VirK"/>
    <property type="match status" value="1"/>
</dbReference>
<dbReference type="InterPro" id="IPR010694">
    <property type="entry name" value="Uncharacterised_VirK"/>
</dbReference>
<dbReference type="EMBL" id="CP016428">
    <property type="protein sequence ID" value="ANW02816.1"/>
    <property type="molecule type" value="Genomic_DNA"/>
</dbReference>
<reference evidence="2 3" key="1">
    <citation type="submission" date="2016-07" db="EMBL/GenBank/DDBJ databases">
        <title>Complete genome sequence of Bradyrhizobium icense LMTR 13T, a potential inoculant strain isolated from lima bean (Phaseolus lunatus) in Peru.</title>
        <authorList>
            <person name="Ormeno-Orrillo E."/>
            <person name="Duran D."/>
            <person name="Rogel M.A."/>
            <person name="Rey L."/>
            <person name="Imperial J."/>
            <person name="Ruiz-Argueso T."/>
            <person name="Martinez-Romero E."/>
        </authorList>
    </citation>
    <scope>NUCLEOTIDE SEQUENCE [LARGE SCALE GENOMIC DNA]</scope>
    <source>
        <strain evidence="2 3">LMTR 13</strain>
    </source>
</reference>
<sequence>MKFSRRRLSILLSLLSAVSVSTIAKADEPSPKYAEVLSALQAGKNVKLILDLNRCTTVDGGKPGPATQAGLVISAFRVTAQNGISFANAHQTVDSSGHPVTEYIRHSLSREGKLTVRASKLTVGATDVVNQGEFVCELPDGAKFVWDTAKGQGAASLP</sequence>
<organism evidence="2 3">
    <name type="scientific">Bradyrhizobium icense</name>
    <dbReference type="NCBI Taxonomy" id="1274631"/>
    <lineage>
        <taxon>Bacteria</taxon>
        <taxon>Pseudomonadati</taxon>
        <taxon>Pseudomonadota</taxon>
        <taxon>Alphaproteobacteria</taxon>
        <taxon>Hyphomicrobiales</taxon>
        <taxon>Nitrobacteraceae</taxon>
        <taxon>Bradyrhizobium</taxon>
    </lineage>
</organism>
<evidence type="ECO:0000313" key="3">
    <source>
        <dbReference type="Proteomes" id="UP000092839"/>
    </source>
</evidence>
<proteinExistence type="predicted"/>
<evidence type="ECO:0000256" key="1">
    <source>
        <dbReference type="SAM" id="SignalP"/>
    </source>
</evidence>
<protein>
    <submittedName>
        <fullName evidence="2">VirK protein</fullName>
    </submittedName>
</protein>
<gene>
    <name evidence="2" type="ORF">LMTR13_24345</name>
</gene>
<dbReference type="KEGG" id="bic:LMTR13_24345"/>
<keyword evidence="1" id="KW-0732">Signal</keyword>
<accession>A0A1B1UJ76</accession>
<evidence type="ECO:0000313" key="2">
    <source>
        <dbReference type="EMBL" id="ANW02816.1"/>
    </source>
</evidence>
<name>A0A1B1UJ76_9BRAD</name>
<dbReference type="AlphaFoldDB" id="A0A1B1UJ76"/>